<feature type="domain" description="Solute-binding protein family 3/N-terminal" evidence="4">
    <location>
        <begin position="30"/>
        <end position="243"/>
    </location>
</feature>
<dbReference type="PANTHER" id="PTHR35936:SF25">
    <property type="entry name" value="ABC TRANSPORTER SUBSTRATE-BINDING PROTEIN"/>
    <property type="match status" value="1"/>
</dbReference>
<dbReference type="STRING" id="584787.GCA_001247655_03776"/>
<organism evidence="5 6">
    <name type="scientific">Gallaecimonas pentaromativorans</name>
    <dbReference type="NCBI Taxonomy" id="584787"/>
    <lineage>
        <taxon>Bacteria</taxon>
        <taxon>Pseudomonadati</taxon>
        <taxon>Pseudomonadota</taxon>
        <taxon>Gammaproteobacteria</taxon>
        <taxon>Enterobacterales</taxon>
        <taxon>Gallaecimonadaceae</taxon>
        <taxon>Gallaecimonas</taxon>
    </lineage>
</organism>
<dbReference type="AlphaFoldDB" id="A0A3N1P498"/>
<proteinExistence type="inferred from homology"/>
<dbReference type="OrthoDB" id="245568at2"/>
<sequence length="246" mass="27553">MKSKIFPLVLLMAAGVAQAAELRLRGPDDYPFTGTPGTDHPGFFVEATEAILASHGEQTDYKMVPWNAMIAGGESGLYDCLLGIHTSEAPDLNFTSEAWTVMSPHLFVRTEDPLKYEDLSSFQSRRVGVIKGSRMEAALEPLKKFKPGQLKAISDNAGMDELVRQLRFGEIDVIASPQREMLNYIKTHDLGKLFRDAGAFTKPVPLYVACSNKRNGPELVEWLNQGRMELMRSGKWRELKKKYDVE</sequence>
<dbReference type="InterPro" id="IPR001638">
    <property type="entry name" value="Solute-binding_3/MltF_N"/>
</dbReference>
<evidence type="ECO:0000256" key="2">
    <source>
        <dbReference type="ARBA" id="ARBA00022729"/>
    </source>
</evidence>
<evidence type="ECO:0000313" key="5">
    <source>
        <dbReference type="EMBL" id="ROQ23325.1"/>
    </source>
</evidence>
<evidence type="ECO:0000256" key="3">
    <source>
        <dbReference type="SAM" id="SignalP"/>
    </source>
</evidence>
<dbReference type="Proteomes" id="UP000268033">
    <property type="component" value="Unassembled WGS sequence"/>
</dbReference>
<dbReference type="RefSeq" id="WP_050659236.1">
    <property type="nucleotide sequence ID" value="NZ_LFWC01000008.1"/>
</dbReference>
<evidence type="ECO:0000256" key="1">
    <source>
        <dbReference type="ARBA" id="ARBA00010333"/>
    </source>
</evidence>
<evidence type="ECO:0000313" key="6">
    <source>
        <dbReference type="Proteomes" id="UP000268033"/>
    </source>
</evidence>
<dbReference type="PANTHER" id="PTHR35936">
    <property type="entry name" value="MEMBRANE-BOUND LYTIC MUREIN TRANSGLYCOSYLASE F"/>
    <property type="match status" value="1"/>
</dbReference>
<dbReference type="Gene3D" id="3.40.190.10">
    <property type="entry name" value="Periplasmic binding protein-like II"/>
    <property type="match status" value="2"/>
</dbReference>
<feature type="chain" id="PRO_5018290445" evidence="3">
    <location>
        <begin position="20"/>
        <end position="246"/>
    </location>
</feature>
<reference evidence="5 6" key="1">
    <citation type="submission" date="2018-11" db="EMBL/GenBank/DDBJ databases">
        <title>Genomic Encyclopedia of Type Strains, Phase IV (KMG-IV): sequencing the most valuable type-strain genomes for metagenomic binning, comparative biology and taxonomic classification.</title>
        <authorList>
            <person name="Goeker M."/>
        </authorList>
    </citation>
    <scope>NUCLEOTIDE SEQUENCE [LARGE SCALE GENOMIC DNA]</scope>
    <source>
        <strain evidence="5 6">DSM 21945</strain>
    </source>
</reference>
<keyword evidence="6" id="KW-1185">Reference proteome</keyword>
<dbReference type="EMBL" id="RJUL01000008">
    <property type="protein sequence ID" value="ROQ23325.1"/>
    <property type="molecule type" value="Genomic_DNA"/>
</dbReference>
<keyword evidence="2 3" id="KW-0732">Signal</keyword>
<comment type="caution">
    <text evidence="5">The sequence shown here is derived from an EMBL/GenBank/DDBJ whole genome shotgun (WGS) entry which is preliminary data.</text>
</comment>
<evidence type="ECO:0000259" key="4">
    <source>
        <dbReference type="Pfam" id="PF00497"/>
    </source>
</evidence>
<comment type="similarity">
    <text evidence="1">Belongs to the bacterial solute-binding protein 3 family.</text>
</comment>
<dbReference type="Pfam" id="PF00497">
    <property type="entry name" value="SBP_bac_3"/>
    <property type="match status" value="1"/>
</dbReference>
<dbReference type="SUPFAM" id="SSF53850">
    <property type="entry name" value="Periplasmic binding protein-like II"/>
    <property type="match status" value="1"/>
</dbReference>
<protein>
    <submittedName>
        <fullName evidence="5">Amino acid ABC transporter substrate-binding protein (PAAT family)</fullName>
    </submittedName>
</protein>
<gene>
    <name evidence="5" type="ORF">EDC28_10863</name>
</gene>
<name>A0A3N1P498_9GAMM</name>
<feature type="signal peptide" evidence="3">
    <location>
        <begin position="1"/>
        <end position="19"/>
    </location>
</feature>
<accession>A0A3N1P498</accession>